<feature type="domain" description="Misato Segment II tubulin-like" evidence="7">
    <location>
        <begin position="2"/>
        <end position="112"/>
    </location>
</feature>
<dbReference type="GeneID" id="28740157"/>
<comment type="function">
    <text evidence="1">Involved in the partitioning of the mitochondrial organelle and mitochondrial DNA (mtDNA) inheritance.</text>
</comment>
<dbReference type="EMBL" id="LFJN01000010">
    <property type="protein sequence ID" value="KPI41294.1"/>
    <property type="molecule type" value="Genomic_DNA"/>
</dbReference>
<evidence type="ECO:0000256" key="2">
    <source>
        <dbReference type="ARBA" id="ARBA00004173"/>
    </source>
</evidence>
<sequence length="504" mass="56835">MHEVITLQFGQRSNYLATHFWNAQESYFSYSPGEAPLVNHDVLFRPGLGEGGIDTFTPRTLIYDLKGGFGSLRKINALYEAQDDAVARLWDGSTLTQQQQPVEPSRYQTLLDSGMPTFQLQQQDVRYWSDFNRIFYHPRSAVQLNQYELNSELMPFENWSTGDDLFRDLDKEVDLLDRDVRLFAEECDQLQGMQLFTGTDDAWGGFAARYLDALRDEYPKSSLWVFGIENNARVERRTHAMRQSNVARSVAAFGQQASAYIPLATLPKHPPYIRLNGSEWLTSALQCVAIESATLPTRLVHDASTNFTLPVLESILNTNGSQNIFEVGLSYLEDDTANINGTSNGHASSGREADSTNFDPLDIKFLSMQEQSNRGIEHAFSRAEVHRSRHNSSVAPTRFPDDRVRQSADEETIVEKFKTRLEFPMLDSFPDGLFQTRDLHPKSLGVKAALTSTTSVRGHILQLRRAAQMSLSIDERESIYNDLSALASNYSHGWDSGSDSGEDD</sequence>
<dbReference type="InterPro" id="IPR036525">
    <property type="entry name" value="Tubulin/FtsZ_GTPase_sf"/>
</dbReference>
<proteinExistence type="inferred from homology"/>
<evidence type="ECO:0000313" key="10">
    <source>
        <dbReference type="Proteomes" id="UP000038010"/>
    </source>
</evidence>
<reference evidence="9 10" key="1">
    <citation type="submission" date="2015-06" db="EMBL/GenBank/DDBJ databases">
        <title>Draft genome of the ant-associated black yeast Phialophora attae CBS 131958.</title>
        <authorList>
            <person name="Moreno L.F."/>
            <person name="Stielow B.J."/>
            <person name="de Hoog S."/>
            <person name="Vicente V.A."/>
            <person name="Weiss V.A."/>
            <person name="de Vries M."/>
            <person name="Cruz L.M."/>
            <person name="Souza E.M."/>
        </authorList>
    </citation>
    <scope>NUCLEOTIDE SEQUENCE [LARGE SCALE GENOMIC DNA]</scope>
    <source>
        <strain evidence="9 10">CBS 131958</strain>
    </source>
</reference>
<keyword evidence="6" id="KW-0496">Mitochondrion</keyword>
<dbReference type="Proteomes" id="UP000038010">
    <property type="component" value="Unassembled WGS sequence"/>
</dbReference>
<dbReference type="Pfam" id="PF14881">
    <property type="entry name" value="Tubulin_3"/>
    <property type="match status" value="1"/>
</dbReference>
<dbReference type="PANTHER" id="PTHR13391:SF0">
    <property type="entry name" value="PROTEIN MISATO HOMOLOG 1"/>
    <property type="match status" value="1"/>
</dbReference>
<accession>A0A0N1NZN8</accession>
<dbReference type="VEuPathDB" id="FungiDB:AB675_7875"/>
<gene>
    <name evidence="9" type="ORF">AB675_7875</name>
</gene>
<dbReference type="GO" id="GO:0007005">
    <property type="term" value="P:mitochondrion organization"/>
    <property type="evidence" value="ECO:0007669"/>
    <property type="project" value="InterPro"/>
</dbReference>
<dbReference type="PANTHER" id="PTHR13391">
    <property type="entry name" value="MITOCHONDRIAL DISTRIBUTION REGULATOR MISATO"/>
    <property type="match status" value="1"/>
</dbReference>
<comment type="subcellular location">
    <subcellularLocation>
        <location evidence="2">Mitochondrion</location>
    </subcellularLocation>
</comment>
<dbReference type="InterPro" id="IPR029209">
    <property type="entry name" value="DML1/Misato_tubulin"/>
</dbReference>
<dbReference type="SUPFAM" id="SSF52490">
    <property type="entry name" value="Tubulin nucleotide-binding domain-like"/>
    <property type="match status" value="1"/>
</dbReference>
<dbReference type="GO" id="GO:0005739">
    <property type="term" value="C:mitochondrion"/>
    <property type="evidence" value="ECO:0007669"/>
    <property type="project" value="UniProtKB-SubCell"/>
</dbReference>
<protein>
    <recommendedName>
        <fullName evidence="4">Protein DML1</fullName>
    </recommendedName>
    <alternativeName>
        <fullName evidence="5">Protein dml1</fullName>
    </alternativeName>
</protein>
<feature type="domain" description="DML1/Misato tubulin" evidence="8">
    <location>
        <begin position="119"/>
        <end position="299"/>
    </location>
</feature>
<dbReference type="RefSeq" id="XP_018001257.1">
    <property type="nucleotide sequence ID" value="XM_018148277.1"/>
</dbReference>
<dbReference type="Gene3D" id="3.40.50.1440">
    <property type="entry name" value="Tubulin/FtsZ, GTPase domain"/>
    <property type="match status" value="1"/>
</dbReference>
<dbReference type="InterPro" id="IPR049942">
    <property type="entry name" value="DML1/Misato"/>
</dbReference>
<comment type="caution">
    <text evidence="9">The sequence shown here is derived from an EMBL/GenBank/DDBJ whole genome shotgun (WGS) entry which is preliminary data.</text>
</comment>
<keyword evidence="10" id="KW-1185">Reference proteome</keyword>
<evidence type="ECO:0000256" key="6">
    <source>
        <dbReference type="ARBA" id="ARBA00023128"/>
    </source>
</evidence>
<evidence type="ECO:0000256" key="3">
    <source>
        <dbReference type="ARBA" id="ARBA00008507"/>
    </source>
</evidence>
<evidence type="ECO:0000313" key="9">
    <source>
        <dbReference type="EMBL" id="KPI41294.1"/>
    </source>
</evidence>
<comment type="similarity">
    <text evidence="3">Belongs to the misato family.</text>
</comment>
<dbReference type="InterPro" id="IPR019605">
    <property type="entry name" value="Misato_II_tubulin-like"/>
</dbReference>
<name>A0A0N1NZN8_9EURO</name>
<dbReference type="OrthoDB" id="271881at2759"/>
<evidence type="ECO:0000256" key="4">
    <source>
        <dbReference type="ARBA" id="ARBA00014097"/>
    </source>
</evidence>
<evidence type="ECO:0000259" key="7">
    <source>
        <dbReference type="Pfam" id="PF10644"/>
    </source>
</evidence>
<evidence type="ECO:0000256" key="1">
    <source>
        <dbReference type="ARBA" id="ARBA00003757"/>
    </source>
</evidence>
<organism evidence="9 10">
    <name type="scientific">Cyphellophora attinorum</name>
    <dbReference type="NCBI Taxonomy" id="1664694"/>
    <lineage>
        <taxon>Eukaryota</taxon>
        <taxon>Fungi</taxon>
        <taxon>Dikarya</taxon>
        <taxon>Ascomycota</taxon>
        <taxon>Pezizomycotina</taxon>
        <taxon>Eurotiomycetes</taxon>
        <taxon>Chaetothyriomycetidae</taxon>
        <taxon>Chaetothyriales</taxon>
        <taxon>Cyphellophoraceae</taxon>
        <taxon>Cyphellophora</taxon>
    </lineage>
</organism>
<evidence type="ECO:0000259" key="8">
    <source>
        <dbReference type="Pfam" id="PF14881"/>
    </source>
</evidence>
<dbReference type="AlphaFoldDB" id="A0A0N1NZN8"/>
<dbReference type="Pfam" id="PF10644">
    <property type="entry name" value="Misat_Tub_SegII"/>
    <property type="match status" value="1"/>
</dbReference>
<evidence type="ECO:0000256" key="5">
    <source>
        <dbReference type="ARBA" id="ARBA00022030"/>
    </source>
</evidence>
<dbReference type="STRING" id="1664694.A0A0N1NZN8"/>